<feature type="transmembrane region" description="Helical" evidence="9">
    <location>
        <begin position="171"/>
        <end position="191"/>
    </location>
</feature>
<dbReference type="PANTHER" id="PTHR21716">
    <property type="entry name" value="TRANSMEMBRANE PROTEIN"/>
    <property type="match status" value="1"/>
</dbReference>
<evidence type="ECO:0000256" key="3">
    <source>
        <dbReference type="ARBA" id="ARBA00022448"/>
    </source>
</evidence>
<protein>
    <submittedName>
        <fullName evidence="10">AI-2E family transporter</fullName>
    </submittedName>
</protein>
<comment type="similarity">
    <text evidence="2">Belongs to the autoinducer-2 exporter (AI-2E) (TC 2.A.86) family.</text>
</comment>
<dbReference type="InterPro" id="IPR002549">
    <property type="entry name" value="AI-2E-like"/>
</dbReference>
<feature type="transmembrane region" description="Helical" evidence="9">
    <location>
        <begin position="203"/>
        <end position="225"/>
    </location>
</feature>
<feature type="region of interest" description="Disordered" evidence="8">
    <location>
        <begin position="1"/>
        <end position="45"/>
    </location>
</feature>
<evidence type="ECO:0000256" key="1">
    <source>
        <dbReference type="ARBA" id="ARBA00004651"/>
    </source>
</evidence>
<dbReference type="EMBL" id="JAERRJ010000008">
    <property type="protein sequence ID" value="MBL1077274.1"/>
    <property type="molecule type" value="Genomic_DNA"/>
</dbReference>
<name>A0ABS1MBZ3_9NOCA</name>
<feature type="compositionally biased region" description="Basic and acidic residues" evidence="8">
    <location>
        <begin position="116"/>
        <end position="135"/>
    </location>
</feature>
<comment type="caution">
    <text evidence="10">The sequence shown here is derived from an EMBL/GenBank/DDBJ whole genome shotgun (WGS) entry which is preliminary data.</text>
</comment>
<gene>
    <name evidence="10" type="ORF">JK358_23005</name>
</gene>
<feature type="transmembrane region" description="Helical" evidence="9">
    <location>
        <begin position="284"/>
        <end position="309"/>
    </location>
</feature>
<evidence type="ECO:0000256" key="7">
    <source>
        <dbReference type="ARBA" id="ARBA00023136"/>
    </source>
</evidence>
<reference evidence="10 11" key="1">
    <citation type="submission" date="2021-01" db="EMBL/GenBank/DDBJ databases">
        <title>WGS of actinomycetes isolated from Thailand.</title>
        <authorList>
            <person name="Thawai C."/>
        </authorList>
    </citation>
    <scope>NUCLEOTIDE SEQUENCE [LARGE SCALE GENOMIC DNA]</scope>
    <source>
        <strain evidence="10 11">LPG 2</strain>
    </source>
</reference>
<keyword evidence="6 9" id="KW-1133">Transmembrane helix</keyword>
<evidence type="ECO:0000313" key="10">
    <source>
        <dbReference type="EMBL" id="MBL1077274.1"/>
    </source>
</evidence>
<keyword evidence="7 9" id="KW-0472">Membrane</keyword>
<evidence type="ECO:0000256" key="8">
    <source>
        <dbReference type="SAM" id="MobiDB-lite"/>
    </source>
</evidence>
<keyword evidence="3" id="KW-0813">Transport</keyword>
<keyword evidence="11" id="KW-1185">Reference proteome</keyword>
<sequence length="502" mass="53232">MPRRSRPECRPGCARAARIPPAASGSVPPRYRPAAATSRPTHLSEKAAQRFDVRCFTKGLPVGKLRRTNCSRYRRHWSAAVPGHPVSSPGTPGSRDQRRDRARLWGVSEPQNEPTTEPKADPDRGKATPDSPKPDRGTVIGNGILWLAKWSIAIVAIAAGAWVLGFLMAKLWVAILPMALALVVATVLWPPTRWLREHGFPPGAAAATTTVGLIGVLAGVIALIVPSVVDQAPDLADQSTEGINRVRDWLQGPPLNIRQEQLDSAVDALVQRLQSSAERIATGVFSGVSTATSGIVTLFLVLMLAFFFVKDGPKLLPWLHTLIGSRGGGHVEEVLNRVWITLGGFIRTQALVSLIDAFFIGIGLVVLDIPLAAVLTVLTFLGGFVPIVGAFVAGALAVLVALVSKGVTTALIVLAIILIVQQLEGNVLQPVLQSRSMQMHAVVVLLAITVGGSLYGIVGAFLAVPVAAMATVILRYLSEQIDAATGPLPEPAVPPADEDNIP</sequence>
<keyword evidence="5 9" id="KW-0812">Transmembrane</keyword>
<dbReference type="Proteomes" id="UP000602198">
    <property type="component" value="Unassembled WGS sequence"/>
</dbReference>
<evidence type="ECO:0000256" key="5">
    <source>
        <dbReference type="ARBA" id="ARBA00022692"/>
    </source>
</evidence>
<evidence type="ECO:0000256" key="6">
    <source>
        <dbReference type="ARBA" id="ARBA00022989"/>
    </source>
</evidence>
<dbReference type="Pfam" id="PF01594">
    <property type="entry name" value="AI-2E_transport"/>
    <property type="match status" value="1"/>
</dbReference>
<evidence type="ECO:0000256" key="4">
    <source>
        <dbReference type="ARBA" id="ARBA00022475"/>
    </source>
</evidence>
<evidence type="ECO:0000256" key="2">
    <source>
        <dbReference type="ARBA" id="ARBA00009773"/>
    </source>
</evidence>
<dbReference type="PANTHER" id="PTHR21716:SF53">
    <property type="entry name" value="PERMEASE PERM-RELATED"/>
    <property type="match status" value="1"/>
</dbReference>
<feature type="transmembrane region" description="Helical" evidence="9">
    <location>
        <begin position="143"/>
        <end position="165"/>
    </location>
</feature>
<accession>A0ABS1MBZ3</accession>
<feature type="transmembrane region" description="Helical" evidence="9">
    <location>
        <begin position="441"/>
        <end position="468"/>
    </location>
</feature>
<evidence type="ECO:0000313" key="11">
    <source>
        <dbReference type="Proteomes" id="UP000602198"/>
    </source>
</evidence>
<evidence type="ECO:0000256" key="9">
    <source>
        <dbReference type="SAM" id="Phobius"/>
    </source>
</evidence>
<organism evidence="10 11">
    <name type="scientific">Nocardia acididurans</name>
    <dbReference type="NCBI Taxonomy" id="2802282"/>
    <lineage>
        <taxon>Bacteria</taxon>
        <taxon>Bacillati</taxon>
        <taxon>Actinomycetota</taxon>
        <taxon>Actinomycetes</taxon>
        <taxon>Mycobacteriales</taxon>
        <taxon>Nocardiaceae</taxon>
        <taxon>Nocardia</taxon>
    </lineage>
</organism>
<feature type="transmembrane region" description="Helical" evidence="9">
    <location>
        <begin position="387"/>
        <end position="420"/>
    </location>
</feature>
<comment type="subcellular location">
    <subcellularLocation>
        <location evidence="1">Cell membrane</location>
        <topology evidence="1">Multi-pass membrane protein</topology>
    </subcellularLocation>
</comment>
<keyword evidence="4" id="KW-1003">Cell membrane</keyword>
<proteinExistence type="inferred from homology"/>
<feature type="region of interest" description="Disordered" evidence="8">
    <location>
        <begin position="80"/>
        <end position="135"/>
    </location>
</feature>